<keyword evidence="3" id="KW-0964">Secreted</keyword>
<evidence type="ECO:0000313" key="8">
    <source>
        <dbReference type="EMBL" id="TKR67042.1"/>
    </source>
</evidence>
<accession>A0A4U5MDB1</accession>
<keyword evidence="6" id="KW-0446">Lipid-binding</keyword>
<gene>
    <name evidence="8" type="ORF">L596_023255</name>
</gene>
<dbReference type="Gene3D" id="1.20.120.1100">
    <property type="match status" value="1"/>
</dbReference>
<name>A0A4U5MDB1_STECR</name>
<evidence type="ECO:0000256" key="6">
    <source>
        <dbReference type="ARBA" id="ARBA00023121"/>
    </source>
</evidence>
<comment type="similarity">
    <text evidence="2">Belongs to the fatty-acid and retinol-binding protein (FARBP) family.</text>
</comment>
<keyword evidence="9" id="KW-1185">Reference proteome</keyword>
<dbReference type="AlphaFoldDB" id="A0A4U5MDB1"/>
<keyword evidence="5" id="KW-0175">Coiled coil</keyword>
<reference evidence="8 9" key="2">
    <citation type="journal article" date="2019" name="G3 (Bethesda)">
        <title>Hybrid Assembly of the Genome of the Entomopathogenic Nematode Steinernema carpocapsae Identifies the X-Chromosome.</title>
        <authorList>
            <person name="Serra L."/>
            <person name="Macchietto M."/>
            <person name="Macias-Munoz A."/>
            <person name="McGill C.J."/>
            <person name="Rodriguez I.M."/>
            <person name="Rodriguez B."/>
            <person name="Murad R."/>
            <person name="Mortazavi A."/>
        </authorList>
    </citation>
    <scope>NUCLEOTIDE SEQUENCE [LARGE SCALE GENOMIC DNA]</scope>
    <source>
        <strain evidence="8 9">ALL</strain>
    </source>
</reference>
<evidence type="ECO:0000256" key="4">
    <source>
        <dbReference type="ARBA" id="ARBA00022729"/>
    </source>
</evidence>
<dbReference type="GO" id="GO:0008289">
    <property type="term" value="F:lipid binding"/>
    <property type="evidence" value="ECO:0007669"/>
    <property type="project" value="UniProtKB-KW"/>
</dbReference>
<organism evidence="8 9">
    <name type="scientific">Steinernema carpocapsae</name>
    <name type="common">Entomopathogenic nematode</name>
    <dbReference type="NCBI Taxonomy" id="34508"/>
    <lineage>
        <taxon>Eukaryota</taxon>
        <taxon>Metazoa</taxon>
        <taxon>Ecdysozoa</taxon>
        <taxon>Nematoda</taxon>
        <taxon>Chromadorea</taxon>
        <taxon>Rhabditida</taxon>
        <taxon>Tylenchina</taxon>
        <taxon>Panagrolaimomorpha</taxon>
        <taxon>Strongyloidoidea</taxon>
        <taxon>Steinernematidae</taxon>
        <taxon>Steinernema</taxon>
    </lineage>
</organism>
<dbReference type="EMBL" id="AZBU02000008">
    <property type="protein sequence ID" value="TKR67042.1"/>
    <property type="molecule type" value="Genomic_DNA"/>
</dbReference>
<evidence type="ECO:0000256" key="5">
    <source>
        <dbReference type="ARBA" id="ARBA00023054"/>
    </source>
</evidence>
<protein>
    <submittedName>
        <fullName evidence="8">Uncharacterized protein</fullName>
    </submittedName>
</protein>
<reference evidence="8 9" key="1">
    <citation type="journal article" date="2015" name="Genome Biol.">
        <title>Comparative genomics of Steinernema reveals deeply conserved gene regulatory networks.</title>
        <authorList>
            <person name="Dillman A.R."/>
            <person name="Macchietto M."/>
            <person name="Porter C.F."/>
            <person name="Rogers A."/>
            <person name="Williams B."/>
            <person name="Antoshechkin I."/>
            <person name="Lee M.M."/>
            <person name="Goodwin Z."/>
            <person name="Lu X."/>
            <person name="Lewis E.E."/>
            <person name="Goodrich-Blair H."/>
            <person name="Stock S.P."/>
            <person name="Adams B.J."/>
            <person name="Sternberg P.W."/>
            <person name="Mortazavi A."/>
        </authorList>
    </citation>
    <scope>NUCLEOTIDE SEQUENCE [LARGE SCALE GENOMIC DNA]</scope>
    <source>
        <strain evidence="8 9">ALL</strain>
    </source>
</reference>
<dbReference type="Proteomes" id="UP000298663">
    <property type="component" value="Unassembled WGS sequence"/>
</dbReference>
<keyword evidence="4" id="KW-0732">Signal</keyword>
<dbReference type="GO" id="GO:0005576">
    <property type="term" value="C:extracellular region"/>
    <property type="evidence" value="ECO:0007669"/>
    <property type="project" value="UniProtKB-SubCell"/>
</dbReference>
<proteinExistence type="inferred from homology"/>
<dbReference type="InterPro" id="IPR008632">
    <property type="entry name" value="Gp-FAR-1"/>
</dbReference>
<evidence type="ECO:0000256" key="3">
    <source>
        <dbReference type="ARBA" id="ARBA00022525"/>
    </source>
</evidence>
<feature type="compositionally biased region" description="Basic residues" evidence="7">
    <location>
        <begin position="246"/>
        <end position="270"/>
    </location>
</feature>
<evidence type="ECO:0000313" key="9">
    <source>
        <dbReference type="Proteomes" id="UP000298663"/>
    </source>
</evidence>
<sequence>MDSSLKDFRVEYFPVEVKNFWRNVTFEEMEVLTRAYMAMFVDLLSYQENMAVEKPHLVAKFKDFVRKNSPGLVEKIEELDKKLAAKYERLAPQTKETLKQIYKEAKKLDSAKDMTEVMRIIQTVIHMSRQAPPQVKKDVKRNFPNMFQLARDPSFKKAMDMLVSKPPEQLSLNIHSVQINLQNYFDDMLEMNLNYDSKKPDISRTWNVAPQTCKNPDHHHFGPHRHEHKLVPVDKIGYEIRDGAHTGHRAGHGHKHHDHRKHKHVGEKTRGHRRRNFYHVAKKTDSKN</sequence>
<comment type="subcellular location">
    <subcellularLocation>
        <location evidence="1">Secreted</location>
    </subcellularLocation>
</comment>
<evidence type="ECO:0000256" key="2">
    <source>
        <dbReference type="ARBA" id="ARBA00006648"/>
    </source>
</evidence>
<evidence type="ECO:0000256" key="7">
    <source>
        <dbReference type="SAM" id="MobiDB-lite"/>
    </source>
</evidence>
<dbReference type="Pfam" id="PF05823">
    <property type="entry name" value="Gp-FAR-1"/>
    <property type="match status" value="1"/>
</dbReference>
<feature type="region of interest" description="Disordered" evidence="7">
    <location>
        <begin position="245"/>
        <end position="270"/>
    </location>
</feature>
<comment type="caution">
    <text evidence="8">The sequence shown here is derived from an EMBL/GenBank/DDBJ whole genome shotgun (WGS) entry which is preliminary data.</text>
</comment>
<evidence type="ECO:0000256" key="1">
    <source>
        <dbReference type="ARBA" id="ARBA00004613"/>
    </source>
</evidence>